<dbReference type="Proteomes" id="UP000634455">
    <property type="component" value="Unassembled WGS sequence"/>
</dbReference>
<accession>A0ABQ3CT12</accession>
<organism evidence="1 2">
    <name type="scientific">Paramylibacter ulvae</name>
    <dbReference type="NCBI Taxonomy" id="1651968"/>
    <lineage>
        <taxon>Bacteria</taxon>
        <taxon>Pseudomonadati</taxon>
        <taxon>Pseudomonadota</taxon>
        <taxon>Alphaproteobacteria</taxon>
        <taxon>Rhodobacterales</taxon>
        <taxon>Paracoccaceae</taxon>
        <taxon>Paramylibacter</taxon>
    </lineage>
</organism>
<comment type="caution">
    <text evidence="1">The sequence shown here is derived from an EMBL/GenBank/DDBJ whole genome shotgun (WGS) entry which is preliminary data.</text>
</comment>
<reference evidence="2" key="1">
    <citation type="journal article" date="2019" name="Int. J. Syst. Evol. Microbiol.">
        <title>The Global Catalogue of Microorganisms (GCM) 10K type strain sequencing project: providing services to taxonomists for standard genome sequencing and annotation.</title>
        <authorList>
            <consortium name="The Broad Institute Genomics Platform"/>
            <consortium name="The Broad Institute Genome Sequencing Center for Infectious Disease"/>
            <person name="Wu L."/>
            <person name="Ma J."/>
        </authorList>
    </citation>
    <scope>NUCLEOTIDE SEQUENCE [LARGE SCALE GENOMIC DNA]</scope>
    <source>
        <strain evidence="2">KCTC 32465</strain>
    </source>
</reference>
<proteinExistence type="predicted"/>
<sequence length="81" mass="9130">MDFGVMQRIFSSLGKNRCGNNIKRGPQTFSQVKKEDIAIAKRDTINNSARETLTKYIIPNGKTKTYQTAPPQTRGYFCAIT</sequence>
<evidence type="ECO:0000313" key="1">
    <source>
        <dbReference type="EMBL" id="GHA41565.1"/>
    </source>
</evidence>
<protein>
    <submittedName>
        <fullName evidence="1">Uncharacterized protein</fullName>
    </submittedName>
</protein>
<dbReference type="EMBL" id="BMZF01000001">
    <property type="protein sequence ID" value="GHA41565.1"/>
    <property type="molecule type" value="Genomic_DNA"/>
</dbReference>
<evidence type="ECO:0000313" key="2">
    <source>
        <dbReference type="Proteomes" id="UP000634455"/>
    </source>
</evidence>
<gene>
    <name evidence="1" type="ORF">GCM10008927_02420</name>
</gene>
<keyword evidence="2" id="KW-1185">Reference proteome</keyword>
<name>A0ABQ3CT12_9RHOB</name>